<keyword evidence="13" id="KW-1185">Reference proteome</keyword>
<evidence type="ECO:0000259" key="11">
    <source>
        <dbReference type="PROSITE" id="PS51294"/>
    </source>
</evidence>
<keyword evidence="3" id="KW-0238">DNA-binding</keyword>
<evidence type="ECO:0000256" key="5">
    <source>
        <dbReference type="ARBA" id="ARBA00023242"/>
    </source>
</evidence>
<dbReference type="PROSITE" id="PS51293">
    <property type="entry name" value="SANT"/>
    <property type="match status" value="1"/>
</dbReference>
<dbReference type="GO" id="GO:0008270">
    <property type="term" value="F:zinc ion binding"/>
    <property type="evidence" value="ECO:0007669"/>
    <property type="project" value="UniProtKB-KW"/>
</dbReference>
<evidence type="ECO:0000256" key="3">
    <source>
        <dbReference type="ARBA" id="ARBA00023125"/>
    </source>
</evidence>
<organism evidence="12 13">
    <name type="scientific">Quercus rubra</name>
    <name type="common">Northern red oak</name>
    <name type="synonym">Quercus borealis</name>
    <dbReference type="NCBI Taxonomy" id="3512"/>
    <lineage>
        <taxon>Eukaryota</taxon>
        <taxon>Viridiplantae</taxon>
        <taxon>Streptophyta</taxon>
        <taxon>Embryophyta</taxon>
        <taxon>Tracheophyta</taxon>
        <taxon>Spermatophyta</taxon>
        <taxon>Magnoliopsida</taxon>
        <taxon>eudicotyledons</taxon>
        <taxon>Gunneridae</taxon>
        <taxon>Pentapetalae</taxon>
        <taxon>rosids</taxon>
        <taxon>fabids</taxon>
        <taxon>Fagales</taxon>
        <taxon>Fagaceae</taxon>
        <taxon>Quercus</taxon>
    </lineage>
</organism>
<evidence type="ECO:0000259" key="10">
    <source>
        <dbReference type="PROSITE" id="PS51293"/>
    </source>
</evidence>
<feature type="domain" description="Myb-like" evidence="8">
    <location>
        <begin position="82"/>
        <end position="127"/>
    </location>
</feature>
<reference evidence="12 13" key="1">
    <citation type="journal article" date="2023" name="G3 (Bethesda)">
        <title>A haplotype-resolved chromosome-scale genome for Quercus rubra L. provides insights into the genetics of adaptive traits for red oak species.</title>
        <authorList>
            <person name="Kapoor B."/>
            <person name="Jenkins J."/>
            <person name="Schmutz J."/>
            <person name="Zhebentyayeva T."/>
            <person name="Kuelheim C."/>
            <person name="Coggeshall M."/>
            <person name="Heim C."/>
            <person name="Lasky J.R."/>
            <person name="Leites L."/>
            <person name="Islam-Faridi N."/>
            <person name="Romero-Severson J."/>
            <person name="DeLeo V.L."/>
            <person name="Lucas S.M."/>
            <person name="Lazic D."/>
            <person name="Gailing O."/>
            <person name="Carlson J."/>
            <person name="Staton M."/>
        </authorList>
    </citation>
    <scope>NUCLEOTIDE SEQUENCE [LARGE SCALE GENOMIC DNA]</scope>
    <source>
        <strain evidence="12">Pseudo-F2</strain>
    </source>
</reference>
<feature type="compositionally biased region" description="Polar residues" evidence="7">
    <location>
        <begin position="46"/>
        <end position="56"/>
    </location>
</feature>
<dbReference type="GO" id="GO:0005634">
    <property type="term" value="C:nucleus"/>
    <property type="evidence" value="ECO:0007669"/>
    <property type="project" value="UniProtKB-SubCell"/>
</dbReference>
<dbReference type="InterPro" id="IPR017884">
    <property type="entry name" value="SANT_dom"/>
</dbReference>
<dbReference type="InterPro" id="IPR017930">
    <property type="entry name" value="Myb_dom"/>
</dbReference>
<dbReference type="CDD" id="cd00167">
    <property type="entry name" value="SANT"/>
    <property type="match status" value="1"/>
</dbReference>
<dbReference type="Pfam" id="PF00249">
    <property type="entry name" value="Myb_DNA-binding"/>
    <property type="match status" value="1"/>
</dbReference>
<dbReference type="GO" id="GO:0003677">
    <property type="term" value="F:DNA binding"/>
    <property type="evidence" value="ECO:0007669"/>
    <property type="project" value="UniProtKB-KW"/>
</dbReference>
<feature type="domain" description="SANT" evidence="10">
    <location>
        <begin position="78"/>
        <end position="131"/>
    </location>
</feature>
<evidence type="ECO:0000256" key="2">
    <source>
        <dbReference type="ARBA" id="ARBA00023015"/>
    </source>
</evidence>
<evidence type="ECO:0000313" key="12">
    <source>
        <dbReference type="EMBL" id="KAK4538905.1"/>
    </source>
</evidence>
<dbReference type="GO" id="GO:0009739">
    <property type="term" value="P:response to gibberellin"/>
    <property type="evidence" value="ECO:0007669"/>
    <property type="project" value="TreeGrafter"/>
</dbReference>
<keyword evidence="5" id="KW-0539">Nucleus</keyword>
<keyword evidence="6" id="KW-0479">Metal-binding</keyword>
<gene>
    <name evidence="12" type="ORF">RGQ29_032207</name>
</gene>
<dbReference type="InterPro" id="IPR001878">
    <property type="entry name" value="Znf_CCHC"/>
</dbReference>
<keyword evidence="6" id="KW-0863">Zinc-finger</keyword>
<dbReference type="PROSITE" id="PS51294">
    <property type="entry name" value="HTH_MYB"/>
    <property type="match status" value="1"/>
</dbReference>
<feature type="domain" description="CCHC-type" evidence="9">
    <location>
        <begin position="5"/>
        <end position="20"/>
    </location>
</feature>
<dbReference type="FunFam" id="1.10.10.60:FF:000009">
    <property type="entry name" value="transcription factor MYB1R1"/>
    <property type="match status" value="1"/>
</dbReference>
<keyword evidence="6" id="KW-0862">Zinc</keyword>
<sequence length="198" mass="21298">MSRTCSQCGNNGHNSRTCTEASGGGCGSGAGGGGGGGDVSGENGIMLSTQQPQDPNVESGYASDGRRSPPPAVAASAREGCPWTEEEHRLFLLGLQKVGKGDWRGISRNFVKTRTPTQVASHAQKYFLRRANLNRRRRRSSLFDITTTDTLMGSLMEEEQVHHETAPLPKPQPHLSHNLGGFPVSNFSCDALCSITRW</sequence>
<dbReference type="Proteomes" id="UP001324115">
    <property type="component" value="Unassembled WGS sequence"/>
</dbReference>
<dbReference type="GO" id="GO:0009723">
    <property type="term" value="P:response to ethylene"/>
    <property type="evidence" value="ECO:0007669"/>
    <property type="project" value="TreeGrafter"/>
</dbReference>
<evidence type="ECO:0000259" key="9">
    <source>
        <dbReference type="PROSITE" id="PS50158"/>
    </source>
</evidence>
<evidence type="ECO:0000313" key="13">
    <source>
        <dbReference type="Proteomes" id="UP001324115"/>
    </source>
</evidence>
<dbReference type="PANTHER" id="PTHR44191">
    <property type="entry name" value="TRANSCRIPTION FACTOR KUA1"/>
    <property type="match status" value="1"/>
</dbReference>
<dbReference type="SUPFAM" id="SSF46689">
    <property type="entry name" value="Homeodomain-like"/>
    <property type="match status" value="1"/>
</dbReference>
<dbReference type="InterPro" id="IPR009057">
    <property type="entry name" value="Homeodomain-like_sf"/>
</dbReference>
<dbReference type="InterPro" id="IPR001005">
    <property type="entry name" value="SANT/Myb"/>
</dbReference>
<protein>
    <submittedName>
        <fullName evidence="12">Uncharacterized protein</fullName>
    </submittedName>
</protein>
<keyword evidence="4" id="KW-0804">Transcription</keyword>
<evidence type="ECO:0000256" key="6">
    <source>
        <dbReference type="PROSITE-ProRule" id="PRU00047"/>
    </source>
</evidence>
<proteinExistence type="predicted"/>
<dbReference type="EMBL" id="JAXUIC010000752">
    <property type="protein sequence ID" value="KAK4538905.1"/>
    <property type="molecule type" value="Genomic_DNA"/>
</dbReference>
<dbReference type="PANTHER" id="PTHR44191:SF64">
    <property type="entry name" value="TRANSCRIPTION FACTOR MYB1R1"/>
    <property type="match status" value="1"/>
</dbReference>
<dbReference type="SMART" id="SM00717">
    <property type="entry name" value="SANT"/>
    <property type="match status" value="1"/>
</dbReference>
<comment type="caution">
    <text evidence="12">The sequence shown here is derived from an EMBL/GenBank/DDBJ whole genome shotgun (WGS) entry which is preliminary data.</text>
</comment>
<feature type="region of interest" description="Disordered" evidence="7">
    <location>
        <begin position="19"/>
        <end position="80"/>
    </location>
</feature>
<evidence type="ECO:0000256" key="7">
    <source>
        <dbReference type="SAM" id="MobiDB-lite"/>
    </source>
</evidence>
<evidence type="ECO:0000256" key="4">
    <source>
        <dbReference type="ARBA" id="ARBA00023163"/>
    </source>
</evidence>
<name>A0AAN7DSB3_QUERU</name>
<dbReference type="AlphaFoldDB" id="A0AAN7DSB3"/>
<dbReference type="InterPro" id="IPR052245">
    <property type="entry name" value="Plant_Stress_Dev_TF"/>
</dbReference>
<keyword evidence="2" id="KW-0805">Transcription regulation</keyword>
<evidence type="ECO:0000259" key="8">
    <source>
        <dbReference type="PROSITE" id="PS50090"/>
    </source>
</evidence>
<evidence type="ECO:0000256" key="1">
    <source>
        <dbReference type="ARBA" id="ARBA00004123"/>
    </source>
</evidence>
<dbReference type="NCBIfam" id="TIGR01557">
    <property type="entry name" value="myb_SHAQKYF"/>
    <property type="match status" value="1"/>
</dbReference>
<dbReference type="Gene3D" id="1.10.10.60">
    <property type="entry name" value="Homeodomain-like"/>
    <property type="match status" value="1"/>
</dbReference>
<feature type="compositionally biased region" description="Gly residues" evidence="7">
    <location>
        <begin position="22"/>
        <end position="39"/>
    </location>
</feature>
<dbReference type="GO" id="GO:0006355">
    <property type="term" value="P:regulation of DNA-templated transcription"/>
    <property type="evidence" value="ECO:0007669"/>
    <property type="project" value="UniProtKB-ARBA"/>
</dbReference>
<accession>A0AAN7DSB3</accession>
<dbReference type="InterPro" id="IPR006447">
    <property type="entry name" value="Myb_dom_plants"/>
</dbReference>
<dbReference type="PROSITE" id="PS50158">
    <property type="entry name" value="ZF_CCHC"/>
    <property type="match status" value="1"/>
</dbReference>
<dbReference type="PROSITE" id="PS50090">
    <property type="entry name" value="MYB_LIKE"/>
    <property type="match status" value="1"/>
</dbReference>
<feature type="domain" description="HTH myb-type" evidence="11">
    <location>
        <begin position="81"/>
        <end position="131"/>
    </location>
</feature>
<comment type="subcellular location">
    <subcellularLocation>
        <location evidence="1">Nucleus</location>
    </subcellularLocation>
</comment>